<dbReference type="InterPro" id="IPR019613">
    <property type="entry name" value="DUF4198"/>
</dbReference>
<evidence type="ECO:0000256" key="1">
    <source>
        <dbReference type="SAM" id="SignalP"/>
    </source>
</evidence>
<dbReference type="EMBL" id="SJPJ01000001">
    <property type="protein sequence ID" value="TWT78815.1"/>
    <property type="molecule type" value="Genomic_DNA"/>
</dbReference>
<reference evidence="2 3" key="1">
    <citation type="submission" date="2019-02" db="EMBL/GenBank/DDBJ databases">
        <title>Deep-cultivation of Planctomycetes and their phenomic and genomic characterization uncovers novel biology.</title>
        <authorList>
            <person name="Wiegand S."/>
            <person name="Jogler M."/>
            <person name="Boedeker C."/>
            <person name="Pinto D."/>
            <person name="Vollmers J."/>
            <person name="Rivas-Marin E."/>
            <person name="Kohn T."/>
            <person name="Peeters S.H."/>
            <person name="Heuer A."/>
            <person name="Rast P."/>
            <person name="Oberbeckmann S."/>
            <person name="Bunk B."/>
            <person name="Jeske O."/>
            <person name="Meyerdierks A."/>
            <person name="Storesund J.E."/>
            <person name="Kallscheuer N."/>
            <person name="Luecker S."/>
            <person name="Lage O.M."/>
            <person name="Pohl T."/>
            <person name="Merkel B.J."/>
            <person name="Hornburger P."/>
            <person name="Mueller R.-W."/>
            <person name="Bruemmer F."/>
            <person name="Labrenz M."/>
            <person name="Spormann A.M."/>
            <person name="Op Den Camp H."/>
            <person name="Overmann J."/>
            <person name="Amann R."/>
            <person name="Jetten M.S.M."/>
            <person name="Mascher T."/>
            <person name="Medema M.H."/>
            <person name="Devos D.P."/>
            <person name="Kaster A.-K."/>
            <person name="Ovreas L."/>
            <person name="Rohde M."/>
            <person name="Galperin M.Y."/>
            <person name="Jogler C."/>
        </authorList>
    </citation>
    <scope>NUCLEOTIDE SEQUENCE [LARGE SCALE GENOMIC DNA]</scope>
    <source>
        <strain evidence="2 3">CA13</strain>
    </source>
</reference>
<comment type="caution">
    <text evidence="2">The sequence shown here is derived from an EMBL/GenBank/DDBJ whole genome shotgun (WGS) entry which is preliminary data.</text>
</comment>
<protein>
    <submittedName>
        <fullName evidence="2">Nickel uptake substrate-specific transmembrane region</fullName>
    </submittedName>
</protein>
<accession>A0A5C5YV11</accession>
<dbReference type="OrthoDB" id="5943at2"/>
<keyword evidence="1" id="KW-0732">Signal</keyword>
<keyword evidence="2" id="KW-0812">Transmembrane</keyword>
<feature type="signal peptide" evidence="1">
    <location>
        <begin position="1"/>
        <end position="21"/>
    </location>
</feature>
<gene>
    <name evidence="2" type="ORF">CA13_02120</name>
</gene>
<keyword evidence="2" id="KW-0472">Membrane</keyword>
<evidence type="ECO:0000313" key="2">
    <source>
        <dbReference type="EMBL" id="TWT78815.1"/>
    </source>
</evidence>
<feature type="chain" id="PRO_5022954046" evidence="1">
    <location>
        <begin position="22"/>
        <end position="268"/>
    </location>
</feature>
<dbReference type="Proteomes" id="UP000315010">
    <property type="component" value="Unassembled WGS sequence"/>
</dbReference>
<evidence type="ECO:0000313" key="3">
    <source>
        <dbReference type="Proteomes" id="UP000315010"/>
    </source>
</evidence>
<dbReference type="Pfam" id="PF10670">
    <property type="entry name" value="DUF4198"/>
    <property type="match status" value="1"/>
</dbReference>
<keyword evidence="3" id="KW-1185">Reference proteome</keyword>
<name>A0A5C5YV11_9BACT</name>
<sequence precursor="true">MIRFSLSILLLVCLVPKTGSAHKVWLRPSQTTLSGSEPWVTVDAAVSNDLFFFNHFPLKLDGLQIIAPNGNEVETQNQSVGKYRSVFDLPLTQQGTYRIAVVNHGVFASWEQSGERKRFRGTSESLQHEIPSDATHVQVTESVGRVETFVTNGEPSNESIQPTGKGVELFPLTHPNDLYTGEKSGFRFVVNGKPMQGLEITIIRGGTRYRDTQEEMQFTTDENGEFTVQWTEPGMYWLETRTEDNETKIPDAQTRRLSYAATLEVLPQ</sequence>
<dbReference type="RefSeq" id="WP_146393916.1">
    <property type="nucleotide sequence ID" value="NZ_SJPJ01000001.1"/>
</dbReference>
<organism evidence="2 3">
    <name type="scientific">Novipirellula herctigrandis</name>
    <dbReference type="NCBI Taxonomy" id="2527986"/>
    <lineage>
        <taxon>Bacteria</taxon>
        <taxon>Pseudomonadati</taxon>
        <taxon>Planctomycetota</taxon>
        <taxon>Planctomycetia</taxon>
        <taxon>Pirellulales</taxon>
        <taxon>Pirellulaceae</taxon>
        <taxon>Novipirellula</taxon>
    </lineage>
</organism>
<dbReference type="AlphaFoldDB" id="A0A5C5YV11"/>
<proteinExistence type="predicted"/>